<evidence type="ECO:0000313" key="1">
    <source>
        <dbReference type="EMBL" id="KAJ8895289.1"/>
    </source>
</evidence>
<organism evidence="1 2">
    <name type="scientific">Dryococelus australis</name>
    <dbReference type="NCBI Taxonomy" id="614101"/>
    <lineage>
        <taxon>Eukaryota</taxon>
        <taxon>Metazoa</taxon>
        <taxon>Ecdysozoa</taxon>
        <taxon>Arthropoda</taxon>
        <taxon>Hexapoda</taxon>
        <taxon>Insecta</taxon>
        <taxon>Pterygota</taxon>
        <taxon>Neoptera</taxon>
        <taxon>Polyneoptera</taxon>
        <taxon>Phasmatodea</taxon>
        <taxon>Verophasmatodea</taxon>
        <taxon>Anareolatae</taxon>
        <taxon>Phasmatidae</taxon>
        <taxon>Eurycanthinae</taxon>
        <taxon>Dryococelus</taxon>
    </lineage>
</organism>
<reference evidence="1 2" key="1">
    <citation type="submission" date="2023-02" db="EMBL/GenBank/DDBJ databases">
        <title>LHISI_Scaffold_Assembly.</title>
        <authorList>
            <person name="Stuart O.P."/>
            <person name="Cleave R."/>
            <person name="Magrath M.J.L."/>
            <person name="Mikheyev A.S."/>
        </authorList>
    </citation>
    <scope>NUCLEOTIDE SEQUENCE [LARGE SCALE GENOMIC DNA]</scope>
    <source>
        <strain evidence="1">Daus_M_001</strain>
        <tissue evidence="1">Leg muscle</tissue>
    </source>
</reference>
<comment type="caution">
    <text evidence="1">The sequence shown here is derived from an EMBL/GenBank/DDBJ whole genome shotgun (WGS) entry which is preliminary data.</text>
</comment>
<dbReference type="Proteomes" id="UP001159363">
    <property type="component" value="Chromosome 1"/>
</dbReference>
<protein>
    <submittedName>
        <fullName evidence="1">Uncharacterized protein</fullName>
    </submittedName>
</protein>
<sequence length="256" mass="28738">MGLRRNERAVEGIEPCRRRVVHPLHHRGCYAVRLPTSHQGEPGSIPGRITPTFSQVGIVPADTARRRIISGISRFPRPCKTALLHYRLISPLSALKSSILLSKRARPSVKKGSSCNLRRKKKAKGTEQVPVNTRHTVVRDKAAVPFREKENKQITDAVPVRREPTSQRACGMGCSATGLLRPHYMVSQATELVRPHYMVSLPTGLLRSHYMVSLPTELLQPHYMVYLTTGLLQPHYLVYLSIGLLQPHDRVLYPLG</sequence>
<accession>A0ABQ9IF53</accession>
<proteinExistence type="predicted"/>
<evidence type="ECO:0000313" key="2">
    <source>
        <dbReference type="Proteomes" id="UP001159363"/>
    </source>
</evidence>
<dbReference type="EMBL" id="JARBHB010000001">
    <property type="protein sequence ID" value="KAJ8895289.1"/>
    <property type="molecule type" value="Genomic_DNA"/>
</dbReference>
<name>A0ABQ9IF53_9NEOP</name>
<keyword evidence="2" id="KW-1185">Reference proteome</keyword>
<gene>
    <name evidence="1" type="ORF">PR048_000614</name>
</gene>